<gene>
    <name evidence="8" type="ORF">MBAV_003522</name>
</gene>
<dbReference type="AlphaFoldDB" id="A0A0F3GUE6"/>
<organism evidence="8 9">
    <name type="scientific">Candidatus Magnetobacterium bavaricum</name>
    <dbReference type="NCBI Taxonomy" id="29290"/>
    <lineage>
        <taxon>Bacteria</taxon>
        <taxon>Pseudomonadati</taxon>
        <taxon>Nitrospirota</taxon>
        <taxon>Thermodesulfovibrionia</taxon>
        <taxon>Thermodesulfovibrionales</taxon>
        <taxon>Candidatus Magnetobacteriaceae</taxon>
        <taxon>Candidatus Magnetobacterium</taxon>
    </lineage>
</organism>
<evidence type="ECO:0000256" key="2">
    <source>
        <dbReference type="ARBA" id="ARBA00022485"/>
    </source>
</evidence>
<evidence type="ECO:0000256" key="6">
    <source>
        <dbReference type="ARBA" id="ARBA00023239"/>
    </source>
</evidence>
<feature type="domain" description="Fe-S hydro-lyase tartrate dehydratase alpha-type catalytic" evidence="7">
    <location>
        <begin position="8"/>
        <end position="282"/>
    </location>
</feature>
<dbReference type="PANTHER" id="PTHR43351">
    <property type="entry name" value="L(+)-TARTRATE DEHYDRATASE SUBUNIT BETA"/>
    <property type="match status" value="1"/>
</dbReference>
<sequence>MLRLKDGIVELYTKVATSIPSDVEDALKQTYTSETTEGMVDRGSGCFSVIIDNVKNAKTTKKPLCRDIGIPVFWVKLPHGLDPQHIAADIVEGSRQAVLRLTGSGVTGAAEDVAAINPDIYFEDSNKSSLVVDLLLKSTDCQRSEELSQMQGGGSIALEPDAAGGLETEKYHNAIRDIVVDTVKKAKKRVCVPYTIGVGLGTEKDDVAMISKKQLLRRLNDSNPETQALEKKILEDLNTMDATTPGSTAQTTALGVKIGGSFSGPDSVVVNVSICCWANRRGRLIWG</sequence>
<dbReference type="PANTHER" id="PTHR43351:SF2">
    <property type="entry name" value="L(+)-TARTRATE DEHYDRATASE SUBUNIT BETA-RELATED"/>
    <property type="match status" value="1"/>
</dbReference>
<keyword evidence="9" id="KW-1185">Reference proteome</keyword>
<evidence type="ECO:0000256" key="5">
    <source>
        <dbReference type="ARBA" id="ARBA00023014"/>
    </source>
</evidence>
<keyword evidence="4" id="KW-0408">Iron</keyword>
<evidence type="ECO:0000256" key="4">
    <source>
        <dbReference type="ARBA" id="ARBA00023004"/>
    </source>
</evidence>
<comment type="caution">
    <text evidence="8">The sequence shown here is derived from an EMBL/GenBank/DDBJ whole genome shotgun (WGS) entry which is preliminary data.</text>
</comment>
<dbReference type="EMBL" id="LACI01001544">
    <property type="protein sequence ID" value="KJU84283.1"/>
    <property type="molecule type" value="Genomic_DNA"/>
</dbReference>
<proteinExistence type="inferred from homology"/>
<accession>A0A0F3GUE6</accession>
<dbReference type="GO" id="GO:0016829">
    <property type="term" value="F:lyase activity"/>
    <property type="evidence" value="ECO:0007669"/>
    <property type="project" value="UniProtKB-KW"/>
</dbReference>
<evidence type="ECO:0000313" key="8">
    <source>
        <dbReference type="EMBL" id="KJU84283.1"/>
    </source>
</evidence>
<evidence type="ECO:0000256" key="3">
    <source>
        <dbReference type="ARBA" id="ARBA00022723"/>
    </source>
</evidence>
<keyword evidence="6 8" id="KW-0456">Lyase</keyword>
<keyword evidence="5" id="KW-0411">Iron-sulfur</keyword>
<dbReference type="Proteomes" id="UP000033423">
    <property type="component" value="Unassembled WGS sequence"/>
</dbReference>
<name>A0A0F3GUE6_9BACT</name>
<dbReference type="NCBIfam" id="TIGR00722">
    <property type="entry name" value="ttdA_fumA_fumB"/>
    <property type="match status" value="1"/>
</dbReference>
<dbReference type="Pfam" id="PF05681">
    <property type="entry name" value="Fumerase"/>
    <property type="match status" value="1"/>
</dbReference>
<dbReference type="GO" id="GO:0051539">
    <property type="term" value="F:4 iron, 4 sulfur cluster binding"/>
    <property type="evidence" value="ECO:0007669"/>
    <property type="project" value="UniProtKB-KW"/>
</dbReference>
<evidence type="ECO:0000313" key="9">
    <source>
        <dbReference type="Proteomes" id="UP000033423"/>
    </source>
</evidence>
<evidence type="ECO:0000259" key="7">
    <source>
        <dbReference type="Pfam" id="PF05681"/>
    </source>
</evidence>
<evidence type="ECO:0000256" key="1">
    <source>
        <dbReference type="ARBA" id="ARBA00008876"/>
    </source>
</evidence>
<protein>
    <submittedName>
        <fullName evidence="8">Hydro-lyase, Fe-S type, tartrate/fumarate subfamily subunit alpha</fullName>
    </submittedName>
</protein>
<keyword evidence="2" id="KW-0004">4Fe-4S</keyword>
<keyword evidence="3" id="KW-0479">Metal-binding</keyword>
<dbReference type="GO" id="GO:0046872">
    <property type="term" value="F:metal ion binding"/>
    <property type="evidence" value="ECO:0007669"/>
    <property type="project" value="UniProtKB-KW"/>
</dbReference>
<dbReference type="InterPro" id="IPR004646">
    <property type="entry name" value="Fe-S_hydro-lyase_TtdA-typ_cat"/>
</dbReference>
<reference evidence="8 9" key="1">
    <citation type="submission" date="2015-02" db="EMBL/GenBank/DDBJ databases">
        <title>Single-cell genomics of uncultivated deep-branching MTB reveals a conserved set of magnetosome genes.</title>
        <authorList>
            <person name="Kolinko S."/>
            <person name="Richter M."/>
            <person name="Glockner F.O."/>
            <person name="Brachmann A."/>
            <person name="Schuler D."/>
        </authorList>
    </citation>
    <scope>NUCLEOTIDE SEQUENCE [LARGE SCALE GENOMIC DNA]</scope>
    <source>
        <strain evidence="8">TM-1</strain>
    </source>
</reference>
<comment type="similarity">
    <text evidence="1">Belongs to the class-I fumarase family.</text>
</comment>